<sequence length="217" mass="25652">MHKKIDKHLIQVLSSEYEFNSDSYADLINNSISIEQSTDACYFLGEMSKSNDYAVIFALSFILEHASRDFMKENRNKIADIIIEAIQKGYYRANFYFAESLLYVMSRDIDYLSYVELLIKSNNLTVQDIAITNIFRLSDEDWKIFNKVSKDVDFSSMMNDFSEFNNYLLIKDKSHIPLYQKKIIAMGYYKKHHSKKESYHIFGENNPELFDFIYFLP</sequence>
<accession>A0A198X7S2</accession>
<dbReference type="Proteomes" id="UP000078295">
    <property type="component" value="Unassembled WGS sequence"/>
</dbReference>
<organism evidence="1 2">
    <name type="scientific">Moraxella catarrhalis</name>
    <name type="common">Branhamella catarrhalis</name>
    <dbReference type="NCBI Taxonomy" id="480"/>
    <lineage>
        <taxon>Bacteria</taxon>
        <taxon>Pseudomonadati</taxon>
        <taxon>Pseudomonadota</taxon>
        <taxon>Gammaproteobacteria</taxon>
        <taxon>Moraxellales</taxon>
        <taxon>Moraxellaceae</taxon>
        <taxon>Moraxella</taxon>
    </lineage>
</organism>
<name>A0A198X7S2_MORCA</name>
<gene>
    <name evidence="1" type="ORF">AO370_0005</name>
</gene>
<dbReference type="RefSeq" id="WP_064601681.1">
    <property type="nucleotide sequence ID" value="NZ_LXHH01000025.1"/>
</dbReference>
<reference evidence="1 2" key="1">
    <citation type="journal article" date="2016" name="Genome Biol. Evol.">
        <title>Comparative Genomic Analyses of the Moraxella catarrhalis Serosensitive and Seroresistant Lineages Demonstrate Their Independent Evolution.</title>
        <authorList>
            <person name="Earl J.P."/>
            <person name="de Vries S.P."/>
            <person name="Ahmed A."/>
            <person name="Powell E."/>
            <person name="Schultz M.P."/>
            <person name="Hermans P.W."/>
            <person name="Hill D.J."/>
            <person name="Zhou Z."/>
            <person name="Constantinidou C.I."/>
            <person name="Hu F.Z."/>
            <person name="Bootsma H.J."/>
            <person name="Ehrlich G.D."/>
        </authorList>
    </citation>
    <scope>NUCLEOTIDE SEQUENCE [LARGE SCALE GENOMIC DNA]</scope>
    <source>
        <strain evidence="1 2">F23</strain>
    </source>
</reference>
<comment type="caution">
    <text evidence="1">The sequence shown here is derived from an EMBL/GenBank/DDBJ whole genome shotgun (WGS) entry which is preliminary data.</text>
</comment>
<evidence type="ECO:0000313" key="1">
    <source>
        <dbReference type="EMBL" id="OAV28710.1"/>
    </source>
</evidence>
<evidence type="ECO:0000313" key="2">
    <source>
        <dbReference type="Proteomes" id="UP000078295"/>
    </source>
</evidence>
<dbReference type="OrthoDB" id="6649434at2"/>
<dbReference type="AlphaFoldDB" id="A0A198X7S2"/>
<protein>
    <submittedName>
        <fullName evidence="1">Uncharacterized protein</fullName>
    </submittedName>
</protein>
<dbReference type="EMBL" id="LXHQ01000004">
    <property type="protein sequence ID" value="OAV28710.1"/>
    <property type="molecule type" value="Genomic_DNA"/>
</dbReference>
<proteinExistence type="predicted"/>